<protein>
    <submittedName>
        <fullName evidence="4">Neopullulanase cyclomaltodextrinase maltogenic alpha-amylase</fullName>
    </submittedName>
</protein>
<dbReference type="PANTHER" id="PTHR10357">
    <property type="entry name" value="ALPHA-AMYLASE FAMILY MEMBER"/>
    <property type="match status" value="1"/>
</dbReference>
<dbReference type="AlphaFoldDB" id="A0A0R1TGE0"/>
<feature type="domain" description="Glycosyl hydrolase family 13 catalytic" evidence="3">
    <location>
        <begin position="147"/>
        <end position="508"/>
    </location>
</feature>
<dbReference type="RefSeq" id="WP_056986774.1">
    <property type="nucleotide sequence ID" value="NZ_AZFH01000069.1"/>
</dbReference>
<dbReference type="GO" id="GO:0005975">
    <property type="term" value="P:carbohydrate metabolic process"/>
    <property type="evidence" value="ECO:0007669"/>
    <property type="project" value="InterPro"/>
</dbReference>
<dbReference type="Pfam" id="PF00128">
    <property type="entry name" value="Alpha-amylase"/>
    <property type="match status" value="1"/>
</dbReference>
<dbReference type="SUPFAM" id="SSF51011">
    <property type="entry name" value="Glycosyl hydrolase domain"/>
    <property type="match status" value="1"/>
</dbReference>
<dbReference type="Gene3D" id="3.20.20.80">
    <property type="entry name" value="Glycosidases"/>
    <property type="match status" value="1"/>
</dbReference>
<comment type="caution">
    <text evidence="4">The sequence shown here is derived from an EMBL/GenBank/DDBJ whole genome shotgun (WGS) entry which is preliminary data.</text>
</comment>
<dbReference type="InterPro" id="IPR014756">
    <property type="entry name" value="Ig_E-set"/>
</dbReference>
<dbReference type="Proteomes" id="UP000051048">
    <property type="component" value="Unassembled WGS sequence"/>
</dbReference>
<dbReference type="Pfam" id="PF02903">
    <property type="entry name" value="Alpha-amylase_N"/>
    <property type="match status" value="1"/>
</dbReference>
<dbReference type="Gene3D" id="3.90.400.10">
    <property type="entry name" value="Oligo-1,6-glucosidase, Domain 2"/>
    <property type="match status" value="1"/>
</dbReference>
<evidence type="ECO:0000313" key="4">
    <source>
        <dbReference type="EMBL" id="KRL80089.1"/>
    </source>
</evidence>
<dbReference type="CDD" id="cd02857">
    <property type="entry name" value="E_set_CDase_PDE_N"/>
    <property type="match status" value="1"/>
</dbReference>
<evidence type="ECO:0000256" key="1">
    <source>
        <dbReference type="ARBA" id="ARBA00022801"/>
    </source>
</evidence>
<dbReference type="InterPro" id="IPR017853">
    <property type="entry name" value="GH"/>
</dbReference>
<dbReference type="InterPro" id="IPR004185">
    <property type="entry name" value="Glyco_hydro_13_lg-like_dom"/>
</dbReference>
<sequence>MELSAVIHRPASEMAYLINENVLRVSLRAKHNNIKAIEIFYGDPYDRRVTQNNQEVWTYQTKPMHRQLKGVLTDYWQVDLPVPESRHLEYAFRIKSADDRQYLYDDRRLTTYSEKNRANIKGFRTPYLNISDVLTIPGWLKQTTWYQVIPDRFAQGKEVSLEELSDQKPSANSLNGSLQGLVQNLDYIADLGFNGLDLTPIFKAYSNHKYDTIDFFNVDSSLGEKEDLAQLVTKAHEMGIHVMLEATINYLSDASLQWQDVRKNGAHSRFASWFRIYEFPVTYSLEVDPNYARQASYAMFANNPHMPMLNLENEEVQAYLLGVLAYWVKEFDIDAWRLSHGDDIPQAFQAKIAKKLRKIRPDIYLLSENVQTSQNHIGQPVFNGAVNYPHMEVIKSYFSEKEESSGEFIAALNAQFLRNRRQTNQGMFNVLDTPLSPRLMSQAHDDPQLLRAILAFNYLQVGTPVVLYGTEQLMAGMEAPNNRQNLSWEEEKQNDVMKRYLRLLNNFRHEYADVLTDGNFEWSQYSNRYNYFSFIRTFGDKKIFVLFNLGIGSIRFQLPKNTKLILSQNLVDNENRLGQYGFVIIESKTNQN</sequence>
<dbReference type="SUPFAM" id="SSF81296">
    <property type="entry name" value="E set domains"/>
    <property type="match status" value="1"/>
</dbReference>
<dbReference type="OrthoDB" id="9805159at2"/>
<keyword evidence="2" id="KW-0326">Glycosidase</keyword>
<name>A0A0R1TGE0_9LACO</name>
<dbReference type="Gene3D" id="2.60.40.10">
    <property type="entry name" value="Immunoglobulins"/>
    <property type="match status" value="1"/>
</dbReference>
<dbReference type="SUPFAM" id="SSF51445">
    <property type="entry name" value="(Trans)glycosidases"/>
    <property type="match status" value="1"/>
</dbReference>
<gene>
    <name evidence="4" type="ORF">FC36_GL000120</name>
</gene>
<dbReference type="InterPro" id="IPR045857">
    <property type="entry name" value="O16G_dom_2"/>
</dbReference>
<dbReference type="SMART" id="SM00642">
    <property type="entry name" value="Aamy"/>
    <property type="match status" value="1"/>
</dbReference>
<proteinExistence type="predicted"/>
<dbReference type="EMBL" id="AZFH01000069">
    <property type="protein sequence ID" value="KRL80089.1"/>
    <property type="molecule type" value="Genomic_DNA"/>
</dbReference>
<dbReference type="GO" id="GO:0004553">
    <property type="term" value="F:hydrolase activity, hydrolyzing O-glycosyl compounds"/>
    <property type="evidence" value="ECO:0007669"/>
    <property type="project" value="InterPro"/>
</dbReference>
<reference evidence="4 5" key="1">
    <citation type="journal article" date="2015" name="Genome Announc.">
        <title>Expanding the biotechnology potential of lactobacilli through comparative genomics of 213 strains and associated genera.</title>
        <authorList>
            <person name="Sun Z."/>
            <person name="Harris H.M."/>
            <person name="McCann A."/>
            <person name="Guo C."/>
            <person name="Argimon S."/>
            <person name="Zhang W."/>
            <person name="Yang X."/>
            <person name="Jeffery I.B."/>
            <person name="Cooney J.C."/>
            <person name="Kagawa T.F."/>
            <person name="Liu W."/>
            <person name="Song Y."/>
            <person name="Salvetti E."/>
            <person name="Wrobel A."/>
            <person name="Rasinkangas P."/>
            <person name="Parkhill J."/>
            <person name="Rea M.C."/>
            <person name="O'Sullivan O."/>
            <person name="Ritari J."/>
            <person name="Douillard F.P."/>
            <person name="Paul Ross R."/>
            <person name="Yang R."/>
            <person name="Briner A.E."/>
            <person name="Felis G.E."/>
            <person name="de Vos W.M."/>
            <person name="Barrangou R."/>
            <person name="Klaenhammer T.R."/>
            <person name="Caufield P.W."/>
            <person name="Cui Y."/>
            <person name="Zhang H."/>
            <person name="O'Toole P.W."/>
        </authorList>
    </citation>
    <scope>NUCLEOTIDE SEQUENCE [LARGE SCALE GENOMIC DNA]</scope>
    <source>
        <strain evidence="4 5">DSM 15833</strain>
    </source>
</reference>
<organism evidence="4 5">
    <name type="scientific">Ligilactobacillus equi DSM 15833 = JCM 10991</name>
    <dbReference type="NCBI Taxonomy" id="1423740"/>
    <lineage>
        <taxon>Bacteria</taxon>
        <taxon>Bacillati</taxon>
        <taxon>Bacillota</taxon>
        <taxon>Bacilli</taxon>
        <taxon>Lactobacillales</taxon>
        <taxon>Lactobacillaceae</taxon>
        <taxon>Ligilactobacillus</taxon>
    </lineage>
</organism>
<dbReference type="PATRIC" id="fig|1423740.3.peg.125"/>
<keyword evidence="1" id="KW-0378">Hydrolase</keyword>
<evidence type="ECO:0000259" key="3">
    <source>
        <dbReference type="SMART" id="SM00642"/>
    </source>
</evidence>
<dbReference type="PANTHER" id="PTHR10357:SF210">
    <property type="entry name" value="MALTODEXTRIN GLUCOSIDASE"/>
    <property type="match status" value="1"/>
</dbReference>
<dbReference type="InterPro" id="IPR013783">
    <property type="entry name" value="Ig-like_fold"/>
</dbReference>
<dbReference type="STRING" id="1423740.FC36_GL000120"/>
<accession>A0A0R1TGE0</accession>
<evidence type="ECO:0000256" key="2">
    <source>
        <dbReference type="ARBA" id="ARBA00023295"/>
    </source>
</evidence>
<evidence type="ECO:0000313" key="5">
    <source>
        <dbReference type="Proteomes" id="UP000051048"/>
    </source>
</evidence>
<dbReference type="InterPro" id="IPR006047">
    <property type="entry name" value="GH13_cat_dom"/>
</dbReference>